<keyword evidence="10" id="KW-1185">Reference proteome</keyword>
<protein>
    <recommendedName>
        <fullName evidence="3">Gamma-secretase subunit PEN-2</fullName>
    </recommendedName>
</protein>
<evidence type="ECO:0000256" key="7">
    <source>
        <dbReference type="ARBA" id="ARBA00023136"/>
    </source>
</evidence>
<evidence type="ECO:0000256" key="3">
    <source>
        <dbReference type="ARBA" id="ARBA00018306"/>
    </source>
</evidence>
<evidence type="ECO:0000313" key="10">
    <source>
        <dbReference type="Proteomes" id="UP000639338"/>
    </source>
</evidence>
<dbReference type="GO" id="GO:0007220">
    <property type="term" value="P:Notch receptor processing"/>
    <property type="evidence" value="ECO:0007669"/>
    <property type="project" value="TreeGrafter"/>
</dbReference>
<sequence>MDLSKMTNEKKLYLCRWYFRTGFALLPFLWAVNSVWFFKEAFVVPAYEEQKEIKKCKQLFIKIILLINYFNQIFYYIADVVKSAIGAILCFSILFAWVVIFQTQRAAWGEFGDSLSYIIPEGIP</sequence>
<gene>
    <name evidence="9" type="ORF">HCN44_003794</name>
</gene>
<dbReference type="PANTHER" id="PTHR16318">
    <property type="entry name" value="GAMMA-SECRETASE SUBUNIT PEN-2"/>
    <property type="match status" value="1"/>
</dbReference>
<dbReference type="InterPro" id="IPR019379">
    <property type="entry name" value="Gamma_Secretase_Asp_P_PEN2"/>
</dbReference>
<accession>A0A834XNF2</accession>
<feature type="transmembrane region" description="Helical" evidence="8">
    <location>
        <begin position="59"/>
        <end position="78"/>
    </location>
</feature>
<evidence type="ECO:0000256" key="4">
    <source>
        <dbReference type="ARBA" id="ARBA00022692"/>
    </source>
</evidence>
<evidence type="ECO:0000256" key="8">
    <source>
        <dbReference type="SAM" id="Phobius"/>
    </source>
</evidence>
<comment type="subcellular location">
    <subcellularLocation>
        <location evidence="1">Membrane</location>
        <topology evidence="1">Multi-pass membrane protein</topology>
    </subcellularLocation>
</comment>
<keyword evidence="4 8" id="KW-0812">Transmembrane</keyword>
<organism evidence="9 10">
    <name type="scientific">Aphidius gifuensis</name>
    <name type="common">Parasitoid wasp</name>
    <dbReference type="NCBI Taxonomy" id="684658"/>
    <lineage>
        <taxon>Eukaryota</taxon>
        <taxon>Metazoa</taxon>
        <taxon>Ecdysozoa</taxon>
        <taxon>Arthropoda</taxon>
        <taxon>Hexapoda</taxon>
        <taxon>Insecta</taxon>
        <taxon>Pterygota</taxon>
        <taxon>Neoptera</taxon>
        <taxon>Endopterygota</taxon>
        <taxon>Hymenoptera</taxon>
        <taxon>Apocrita</taxon>
        <taxon>Ichneumonoidea</taxon>
        <taxon>Braconidae</taxon>
        <taxon>Aphidiinae</taxon>
        <taxon>Aphidius</taxon>
    </lineage>
</organism>
<reference evidence="9 10" key="1">
    <citation type="submission" date="2020-08" db="EMBL/GenBank/DDBJ databases">
        <title>Aphidius gifuensis genome sequencing and assembly.</title>
        <authorList>
            <person name="Du Z."/>
        </authorList>
    </citation>
    <scope>NUCLEOTIDE SEQUENCE [LARGE SCALE GENOMIC DNA]</scope>
    <source>
        <strain evidence="9">YNYX2018</strain>
        <tissue evidence="9">Adults</tissue>
    </source>
</reference>
<dbReference type="EMBL" id="JACMRX010000006">
    <property type="protein sequence ID" value="KAF7987931.1"/>
    <property type="molecule type" value="Genomic_DNA"/>
</dbReference>
<evidence type="ECO:0000256" key="1">
    <source>
        <dbReference type="ARBA" id="ARBA00004141"/>
    </source>
</evidence>
<dbReference type="OrthoDB" id="524898at2759"/>
<keyword evidence="5" id="KW-0914">Notch signaling pathway</keyword>
<keyword evidence="7 8" id="KW-0472">Membrane</keyword>
<dbReference type="AlphaFoldDB" id="A0A834XNF2"/>
<dbReference type="PANTHER" id="PTHR16318:SF0">
    <property type="entry name" value="GAMMA-SECRETASE SUBUNIT PEN-2"/>
    <property type="match status" value="1"/>
</dbReference>
<dbReference type="GO" id="GO:0007219">
    <property type="term" value="P:Notch signaling pathway"/>
    <property type="evidence" value="ECO:0007669"/>
    <property type="project" value="UniProtKB-KW"/>
</dbReference>
<keyword evidence="6 8" id="KW-1133">Transmembrane helix</keyword>
<evidence type="ECO:0000256" key="2">
    <source>
        <dbReference type="ARBA" id="ARBA00009607"/>
    </source>
</evidence>
<evidence type="ECO:0000256" key="5">
    <source>
        <dbReference type="ARBA" id="ARBA00022976"/>
    </source>
</evidence>
<proteinExistence type="inferred from homology"/>
<feature type="transmembrane region" description="Helical" evidence="8">
    <location>
        <begin position="84"/>
        <end position="101"/>
    </location>
</feature>
<dbReference type="GO" id="GO:0070765">
    <property type="term" value="C:gamma-secretase complex"/>
    <property type="evidence" value="ECO:0007669"/>
    <property type="project" value="TreeGrafter"/>
</dbReference>
<feature type="transmembrane region" description="Helical" evidence="8">
    <location>
        <begin position="17"/>
        <end position="38"/>
    </location>
</feature>
<evidence type="ECO:0000256" key="6">
    <source>
        <dbReference type="ARBA" id="ARBA00022989"/>
    </source>
</evidence>
<comment type="similarity">
    <text evidence="2">Belongs to the PEN-2 family.</text>
</comment>
<evidence type="ECO:0000313" key="9">
    <source>
        <dbReference type="EMBL" id="KAF7987931.1"/>
    </source>
</evidence>
<dbReference type="Pfam" id="PF10251">
    <property type="entry name" value="PEN-2"/>
    <property type="match status" value="2"/>
</dbReference>
<dbReference type="Proteomes" id="UP000639338">
    <property type="component" value="Unassembled WGS sequence"/>
</dbReference>
<comment type="caution">
    <text evidence="9">The sequence shown here is derived from an EMBL/GenBank/DDBJ whole genome shotgun (WGS) entry which is preliminary data.</text>
</comment>
<name>A0A834XNF2_APHGI</name>